<protein>
    <submittedName>
        <fullName evidence="1">Oidioi.mRNA.OKI2018_I69.PAR.g13085.t1.cds</fullName>
    </submittedName>
</protein>
<evidence type="ECO:0000313" key="2">
    <source>
        <dbReference type="Proteomes" id="UP001158576"/>
    </source>
</evidence>
<proteinExistence type="predicted"/>
<evidence type="ECO:0000313" key="1">
    <source>
        <dbReference type="EMBL" id="CAG5091509.1"/>
    </source>
</evidence>
<sequence>MDFDELRRIQLEVQNASQVKNESGSKMKVVENKKQLFDLFDLKNIDLLTCLPPKTGTTNWQRYFAVLLHPEREPESFGIDEIFKVLPRYKEKNEINQKKIHEVKMRMINVRHPFARLLFAWR</sequence>
<reference evidence="1 2" key="1">
    <citation type="submission" date="2021-04" db="EMBL/GenBank/DDBJ databases">
        <authorList>
            <person name="Bliznina A."/>
        </authorList>
    </citation>
    <scope>NUCLEOTIDE SEQUENCE [LARGE SCALE GENOMIC DNA]</scope>
</reference>
<dbReference type="Proteomes" id="UP001158576">
    <property type="component" value="Chromosome PAR"/>
</dbReference>
<dbReference type="EMBL" id="OU015568">
    <property type="protein sequence ID" value="CAG5091509.1"/>
    <property type="molecule type" value="Genomic_DNA"/>
</dbReference>
<dbReference type="InterPro" id="IPR005331">
    <property type="entry name" value="Sulfotransferase"/>
</dbReference>
<dbReference type="Pfam" id="PF03567">
    <property type="entry name" value="Sulfotransfer_2"/>
    <property type="match status" value="1"/>
</dbReference>
<accession>A0ABN7S993</accession>
<keyword evidence="2" id="KW-1185">Reference proteome</keyword>
<organism evidence="1 2">
    <name type="scientific">Oikopleura dioica</name>
    <name type="common">Tunicate</name>
    <dbReference type="NCBI Taxonomy" id="34765"/>
    <lineage>
        <taxon>Eukaryota</taxon>
        <taxon>Metazoa</taxon>
        <taxon>Chordata</taxon>
        <taxon>Tunicata</taxon>
        <taxon>Appendicularia</taxon>
        <taxon>Copelata</taxon>
        <taxon>Oikopleuridae</taxon>
        <taxon>Oikopleura</taxon>
    </lineage>
</organism>
<name>A0ABN7S993_OIKDI</name>
<gene>
    <name evidence="1" type="ORF">OKIOD_LOCUS4643</name>
</gene>